<dbReference type="PANTHER" id="PTHR43647">
    <property type="entry name" value="DEHYDROGENASE"/>
    <property type="match status" value="1"/>
</dbReference>
<dbReference type="InterPro" id="IPR036291">
    <property type="entry name" value="NAD(P)-bd_dom_sf"/>
</dbReference>
<gene>
    <name evidence="1" type="ORF">M406DRAFT_338784</name>
</gene>
<name>A0A9P4Y1L6_CRYP1</name>
<dbReference type="OrthoDB" id="191139at2759"/>
<reference evidence="1" key="1">
    <citation type="journal article" date="2020" name="Phytopathology">
        <title>Genome sequence of the chestnut blight fungus Cryphonectria parasitica EP155: A fundamental resource for an archetypical invasive plant pathogen.</title>
        <authorList>
            <person name="Crouch J.A."/>
            <person name="Dawe A."/>
            <person name="Aerts A."/>
            <person name="Barry K."/>
            <person name="Churchill A.C.L."/>
            <person name="Grimwood J."/>
            <person name="Hillman B."/>
            <person name="Milgroom M.G."/>
            <person name="Pangilinan J."/>
            <person name="Smith M."/>
            <person name="Salamov A."/>
            <person name="Schmutz J."/>
            <person name="Yadav J."/>
            <person name="Grigoriev I.V."/>
            <person name="Nuss D."/>
        </authorList>
    </citation>
    <scope>NUCLEOTIDE SEQUENCE</scope>
    <source>
        <strain evidence="1">EP155</strain>
    </source>
</reference>
<evidence type="ECO:0000313" key="1">
    <source>
        <dbReference type="EMBL" id="KAF3765292.1"/>
    </source>
</evidence>
<accession>A0A9P4Y1L6</accession>
<dbReference type="GO" id="GO:0005789">
    <property type="term" value="C:endoplasmic reticulum membrane"/>
    <property type="evidence" value="ECO:0007669"/>
    <property type="project" value="TreeGrafter"/>
</dbReference>
<keyword evidence="2" id="KW-1185">Reference proteome</keyword>
<dbReference type="RefSeq" id="XP_040776253.1">
    <property type="nucleotide sequence ID" value="XM_040921384.1"/>
</dbReference>
<proteinExistence type="predicted"/>
<dbReference type="InterPro" id="IPR051593">
    <property type="entry name" value="Ergosterol_Biosynth_ERG27"/>
</dbReference>
<dbReference type="Proteomes" id="UP000803844">
    <property type="component" value="Unassembled WGS sequence"/>
</dbReference>
<dbReference type="SUPFAM" id="SSF51735">
    <property type="entry name" value="NAD(P)-binding Rossmann-fold domains"/>
    <property type="match status" value="1"/>
</dbReference>
<dbReference type="PANTHER" id="PTHR43647:SF4">
    <property type="entry name" value="KETOREDUCTASE (KR) DOMAIN-CONTAINING PROTEIN"/>
    <property type="match status" value="1"/>
</dbReference>
<dbReference type="GO" id="GO:0005811">
    <property type="term" value="C:lipid droplet"/>
    <property type="evidence" value="ECO:0007669"/>
    <property type="project" value="TreeGrafter"/>
</dbReference>
<protein>
    <submittedName>
        <fullName evidence="1">NAD(P)-binding protein</fullName>
    </submittedName>
</protein>
<dbReference type="Gene3D" id="3.40.50.720">
    <property type="entry name" value="NAD(P)-binding Rossmann-like Domain"/>
    <property type="match status" value="1"/>
</dbReference>
<dbReference type="GO" id="GO:0005741">
    <property type="term" value="C:mitochondrial outer membrane"/>
    <property type="evidence" value="ECO:0007669"/>
    <property type="project" value="TreeGrafter"/>
</dbReference>
<dbReference type="EMBL" id="MU032347">
    <property type="protein sequence ID" value="KAF3765292.1"/>
    <property type="molecule type" value="Genomic_DNA"/>
</dbReference>
<dbReference type="AlphaFoldDB" id="A0A9P4Y1L6"/>
<dbReference type="GeneID" id="63838513"/>
<evidence type="ECO:0000313" key="2">
    <source>
        <dbReference type="Proteomes" id="UP000803844"/>
    </source>
</evidence>
<sequence>MAATILITGANSSLPFPLVDYLLKHLPDLTLVLHAIANSPEAQVFVRELDLSSLSTVHNFSHRIATEVAENSIPRLASIICAAYHWNLVGPMQLTSDGYEMTVQVSYLSHVALVLRLLGSFRAQAGGRIILFTSDGHESGKNQLEQIPPSMSAEAAQLDLLVKPGADDSSADALGHGFHRYANAKLALVMWTHALNRRLQRDDKLKNITAVVMNPGNLSDSRALRVNTPLKLVILSNFVVRPLRPLLNMTVDPTARTANAAAVDVARLATNKAHPGHRGYFTLLKPDQGSDDSRDEATQEALWTRTAKWVGITSQDTALGSLIE</sequence>
<comment type="caution">
    <text evidence="1">The sequence shown here is derived from an EMBL/GenBank/DDBJ whole genome shotgun (WGS) entry which is preliminary data.</text>
</comment>
<organism evidence="1 2">
    <name type="scientific">Cryphonectria parasitica (strain ATCC 38755 / EP155)</name>
    <dbReference type="NCBI Taxonomy" id="660469"/>
    <lineage>
        <taxon>Eukaryota</taxon>
        <taxon>Fungi</taxon>
        <taxon>Dikarya</taxon>
        <taxon>Ascomycota</taxon>
        <taxon>Pezizomycotina</taxon>
        <taxon>Sordariomycetes</taxon>
        <taxon>Sordariomycetidae</taxon>
        <taxon>Diaporthales</taxon>
        <taxon>Cryphonectriaceae</taxon>
        <taxon>Cryphonectria-Endothia species complex</taxon>
        <taxon>Cryphonectria</taxon>
    </lineage>
</organism>
<dbReference type="GO" id="GO:0000253">
    <property type="term" value="F:3-beta-hydroxysteroid 3-dehydrogenase (NADP+) activity"/>
    <property type="evidence" value="ECO:0007669"/>
    <property type="project" value="TreeGrafter"/>
</dbReference>